<keyword evidence="4" id="KW-1185">Reference proteome</keyword>
<protein>
    <submittedName>
        <fullName evidence="3">Uncharacterized protein</fullName>
    </submittedName>
</protein>
<name>A0A9D4LCI6_DREPO</name>
<evidence type="ECO:0000313" key="3">
    <source>
        <dbReference type="EMBL" id="KAH3855968.1"/>
    </source>
</evidence>
<dbReference type="EMBL" id="JAIWYP010000003">
    <property type="protein sequence ID" value="KAH3855940.1"/>
    <property type="molecule type" value="Genomic_DNA"/>
</dbReference>
<dbReference type="Proteomes" id="UP000828390">
    <property type="component" value="Unassembled WGS sequence"/>
</dbReference>
<evidence type="ECO:0000313" key="2">
    <source>
        <dbReference type="EMBL" id="KAH3855940.1"/>
    </source>
</evidence>
<dbReference type="EMBL" id="JAIWYP010000003">
    <property type="protein sequence ID" value="KAH3855968.1"/>
    <property type="molecule type" value="Genomic_DNA"/>
</dbReference>
<reference evidence="3" key="2">
    <citation type="submission" date="2020-11" db="EMBL/GenBank/DDBJ databases">
        <authorList>
            <person name="McCartney M.A."/>
            <person name="Auch B."/>
            <person name="Kono T."/>
            <person name="Mallez S."/>
            <person name="Becker A."/>
            <person name="Gohl D.M."/>
            <person name="Silverstein K.A.T."/>
            <person name="Koren S."/>
            <person name="Bechman K.B."/>
            <person name="Herman A."/>
            <person name="Abrahante J.E."/>
            <person name="Garbe J."/>
        </authorList>
    </citation>
    <scope>NUCLEOTIDE SEQUENCE</scope>
    <source>
        <strain evidence="3">Duluth1</strain>
        <tissue evidence="3">Whole animal</tissue>
    </source>
</reference>
<evidence type="ECO:0000256" key="1">
    <source>
        <dbReference type="SAM" id="Phobius"/>
    </source>
</evidence>
<keyword evidence="1" id="KW-1133">Transmembrane helix</keyword>
<accession>A0A9D4LCI6</accession>
<sequence>MVCCNHTTTVSSPSTKSTNNMFTAGRVSNTNTQSLVTVAPSIAFDPKTGVIPVNKAGEGNIISGNEVANASTDDKTTSFFKEGVSVMLIMVGSAFAILTFIAGFGIAVRIFKPSS</sequence>
<feature type="transmembrane region" description="Helical" evidence="1">
    <location>
        <begin position="86"/>
        <end position="111"/>
    </location>
</feature>
<keyword evidence="1" id="KW-0812">Transmembrane</keyword>
<gene>
    <name evidence="2" type="ORF">DPMN_098515</name>
    <name evidence="3" type="ORF">DPMN_098546</name>
</gene>
<reference evidence="3" key="1">
    <citation type="journal article" date="2019" name="bioRxiv">
        <title>The Genome of the Zebra Mussel, Dreissena polymorpha: A Resource for Invasive Species Research.</title>
        <authorList>
            <person name="McCartney M.A."/>
            <person name="Auch B."/>
            <person name="Kono T."/>
            <person name="Mallez S."/>
            <person name="Zhang Y."/>
            <person name="Obille A."/>
            <person name="Becker A."/>
            <person name="Abrahante J.E."/>
            <person name="Garbe J."/>
            <person name="Badalamenti J.P."/>
            <person name="Herman A."/>
            <person name="Mangelson H."/>
            <person name="Liachko I."/>
            <person name="Sullivan S."/>
            <person name="Sone E.D."/>
            <person name="Koren S."/>
            <person name="Silverstein K.A.T."/>
            <person name="Beckman K.B."/>
            <person name="Gohl D.M."/>
        </authorList>
    </citation>
    <scope>NUCLEOTIDE SEQUENCE</scope>
    <source>
        <strain evidence="3">Duluth1</strain>
        <tissue evidence="3">Whole animal</tissue>
    </source>
</reference>
<dbReference type="AlphaFoldDB" id="A0A9D4LCI6"/>
<proteinExistence type="predicted"/>
<organism evidence="3 4">
    <name type="scientific">Dreissena polymorpha</name>
    <name type="common">Zebra mussel</name>
    <name type="synonym">Mytilus polymorpha</name>
    <dbReference type="NCBI Taxonomy" id="45954"/>
    <lineage>
        <taxon>Eukaryota</taxon>
        <taxon>Metazoa</taxon>
        <taxon>Spiralia</taxon>
        <taxon>Lophotrochozoa</taxon>
        <taxon>Mollusca</taxon>
        <taxon>Bivalvia</taxon>
        <taxon>Autobranchia</taxon>
        <taxon>Heteroconchia</taxon>
        <taxon>Euheterodonta</taxon>
        <taxon>Imparidentia</taxon>
        <taxon>Neoheterodontei</taxon>
        <taxon>Myida</taxon>
        <taxon>Dreissenoidea</taxon>
        <taxon>Dreissenidae</taxon>
        <taxon>Dreissena</taxon>
    </lineage>
</organism>
<keyword evidence="1" id="KW-0472">Membrane</keyword>
<evidence type="ECO:0000313" key="4">
    <source>
        <dbReference type="Proteomes" id="UP000828390"/>
    </source>
</evidence>
<comment type="caution">
    <text evidence="3">The sequence shown here is derived from an EMBL/GenBank/DDBJ whole genome shotgun (WGS) entry which is preliminary data.</text>
</comment>